<evidence type="ECO:0008006" key="4">
    <source>
        <dbReference type="Google" id="ProtNLM"/>
    </source>
</evidence>
<dbReference type="Proteomes" id="UP000199428">
    <property type="component" value="Unassembled WGS sequence"/>
</dbReference>
<proteinExistence type="predicted"/>
<accession>A0A1G5S3Y1</accession>
<sequence>MNLGAWMCGVLVIPFTVVGLIFAILKEKATNIVGGFNTFSEEEQALYDRAAISRDIKKDCFIWAGLMLVGAVLSYFITPYMAMPTFIIWLVLFIKEAHIDPHKAFEKYLL</sequence>
<name>A0A1G5S3Y1_PSEXY</name>
<dbReference type="Pfam" id="PF12650">
    <property type="entry name" value="DUF3784"/>
    <property type="match status" value="1"/>
</dbReference>
<organism evidence="2 3">
    <name type="scientific">Pseudobutyrivibrio xylanivorans</name>
    <dbReference type="NCBI Taxonomy" id="185007"/>
    <lineage>
        <taxon>Bacteria</taxon>
        <taxon>Bacillati</taxon>
        <taxon>Bacillota</taxon>
        <taxon>Clostridia</taxon>
        <taxon>Lachnospirales</taxon>
        <taxon>Lachnospiraceae</taxon>
        <taxon>Pseudobutyrivibrio</taxon>
    </lineage>
</organism>
<feature type="transmembrane region" description="Helical" evidence="1">
    <location>
        <begin position="6"/>
        <end position="25"/>
    </location>
</feature>
<keyword evidence="1" id="KW-0812">Transmembrane</keyword>
<evidence type="ECO:0000313" key="3">
    <source>
        <dbReference type="Proteomes" id="UP000199428"/>
    </source>
</evidence>
<gene>
    <name evidence="2" type="ORF">SAMN02910350_02622</name>
</gene>
<dbReference type="InterPro" id="IPR017259">
    <property type="entry name" value="UCP037672"/>
</dbReference>
<dbReference type="RefSeq" id="WP_090163945.1">
    <property type="nucleotide sequence ID" value="NZ_FMWK01000018.1"/>
</dbReference>
<evidence type="ECO:0000256" key="1">
    <source>
        <dbReference type="SAM" id="Phobius"/>
    </source>
</evidence>
<keyword evidence="1" id="KW-1133">Transmembrane helix</keyword>
<reference evidence="2 3" key="1">
    <citation type="submission" date="2016-10" db="EMBL/GenBank/DDBJ databases">
        <authorList>
            <person name="de Groot N.N."/>
        </authorList>
    </citation>
    <scope>NUCLEOTIDE SEQUENCE [LARGE SCALE GENOMIC DNA]</scope>
    <source>
        <strain evidence="2 3">DSM 10317</strain>
    </source>
</reference>
<dbReference type="AlphaFoldDB" id="A0A1G5S3Y1"/>
<protein>
    <recommendedName>
        <fullName evidence="4">DUF3784 domain-containing protein</fullName>
    </recommendedName>
</protein>
<dbReference type="EMBL" id="FMWK01000018">
    <property type="protein sequence ID" value="SCZ81075.1"/>
    <property type="molecule type" value="Genomic_DNA"/>
</dbReference>
<evidence type="ECO:0000313" key="2">
    <source>
        <dbReference type="EMBL" id="SCZ81075.1"/>
    </source>
</evidence>
<keyword evidence="1" id="KW-0472">Membrane</keyword>
<feature type="transmembrane region" description="Helical" evidence="1">
    <location>
        <begin position="61"/>
        <end position="94"/>
    </location>
</feature>